<evidence type="ECO:0000313" key="4">
    <source>
        <dbReference type="EMBL" id="CAB4781391.1"/>
    </source>
</evidence>
<protein>
    <submittedName>
        <fullName evidence="1">Unannotated protein</fullName>
    </submittedName>
</protein>
<dbReference type="EMBL" id="CAEZXO010000003">
    <property type="protein sequence ID" value="CAB4688379.1"/>
    <property type="molecule type" value="Genomic_DNA"/>
</dbReference>
<dbReference type="AlphaFoldDB" id="A0A6J5YY00"/>
<proteinExistence type="predicted"/>
<reference evidence="1" key="1">
    <citation type="submission" date="2020-05" db="EMBL/GenBank/DDBJ databases">
        <authorList>
            <person name="Chiriac C."/>
            <person name="Salcher M."/>
            <person name="Ghai R."/>
            <person name="Kavagutti S V."/>
        </authorList>
    </citation>
    <scope>NUCLEOTIDE SEQUENCE</scope>
</reference>
<accession>A0A6J5YY00</accession>
<dbReference type="EMBL" id="CAFABH010000024">
    <property type="protein sequence ID" value="CAB4832056.1"/>
    <property type="molecule type" value="Genomic_DNA"/>
</dbReference>
<gene>
    <name evidence="2" type="ORF">UFOPK2510_00493</name>
    <name evidence="3" type="ORF">UFOPK2718_01191</name>
    <name evidence="4" type="ORF">UFOPK2936_00956</name>
    <name evidence="5" type="ORF">UFOPK3174_01237</name>
    <name evidence="6" type="ORF">UFOPK3328_01412</name>
    <name evidence="7" type="ORF">UFOPK3779_00915</name>
    <name evidence="8" type="ORF">UFOPK3913_00982</name>
    <name evidence="1" type="ORF">UFOPK4107_00452</name>
    <name evidence="9" type="ORF">UFOPK4403_00642</name>
</gene>
<evidence type="ECO:0000313" key="9">
    <source>
        <dbReference type="EMBL" id="CAB5071622.1"/>
    </source>
</evidence>
<dbReference type="EMBL" id="CAEZZW010000004">
    <property type="protein sequence ID" value="CAB4781391.1"/>
    <property type="molecule type" value="Genomic_DNA"/>
</dbReference>
<evidence type="ECO:0000313" key="5">
    <source>
        <dbReference type="EMBL" id="CAB4832056.1"/>
    </source>
</evidence>
<sequence length="99" mass="11341">MAPVERAKKELFPAESLHVSLIHHSPAVSVALPKAIDDVAMDQWQLVHYLHSRQRTTSSHADLELDQKSRSSRIRRATEKYDEELLRQSIILDQSRSIA</sequence>
<dbReference type="EMBL" id="CAFBNH010000005">
    <property type="protein sequence ID" value="CAB4946733.1"/>
    <property type="molecule type" value="Genomic_DNA"/>
</dbReference>
<evidence type="ECO:0000313" key="3">
    <source>
        <dbReference type="EMBL" id="CAB4730251.1"/>
    </source>
</evidence>
<dbReference type="EMBL" id="CAFBQX010000002">
    <property type="protein sequence ID" value="CAB5071622.1"/>
    <property type="molecule type" value="Genomic_DNA"/>
</dbReference>
<dbReference type="EMBL" id="CAFBOC010000010">
    <property type="protein sequence ID" value="CAB4978714.1"/>
    <property type="molecule type" value="Genomic_DNA"/>
</dbReference>
<evidence type="ECO:0000313" key="7">
    <source>
        <dbReference type="EMBL" id="CAB4946733.1"/>
    </source>
</evidence>
<evidence type="ECO:0000313" key="8">
    <source>
        <dbReference type="EMBL" id="CAB4978714.1"/>
    </source>
</evidence>
<dbReference type="EMBL" id="CAEZYM010000011">
    <property type="protein sequence ID" value="CAB4730251.1"/>
    <property type="molecule type" value="Genomic_DNA"/>
</dbReference>
<evidence type="ECO:0000313" key="1">
    <source>
        <dbReference type="EMBL" id="CAB4333938.1"/>
    </source>
</evidence>
<name>A0A6J5YY00_9ZZZZ</name>
<dbReference type="EMBL" id="CAFBLD010000010">
    <property type="protein sequence ID" value="CAB4876894.1"/>
    <property type="molecule type" value="Genomic_DNA"/>
</dbReference>
<evidence type="ECO:0000313" key="6">
    <source>
        <dbReference type="EMBL" id="CAB4876894.1"/>
    </source>
</evidence>
<evidence type="ECO:0000313" key="2">
    <source>
        <dbReference type="EMBL" id="CAB4688379.1"/>
    </source>
</evidence>
<organism evidence="1">
    <name type="scientific">freshwater metagenome</name>
    <dbReference type="NCBI Taxonomy" id="449393"/>
    <lineage>
        <taxon>unclassified sequences</taxon>
        <taxon>metagenomes</taxon>
        <taxon>ecological metagenomes</taxon>
    </lineage>
</organism>
<dbReference type="EMBL" id="CAESAE010000002">
    <property type="protein sequence ID" value="CAB4333938.1"/>
    <property type="molecule type" value="Genomic_DNA"/>
</dbReference>